<dbReference type="InParanoid" id="F0XMZ4"/>
<comment type="similarity">
    <text evidence="2">Belongs to the glycosyl hydrolases 36 family.</text>
</comment>
<organism evidence="6">
    <name type="scientific">Grosmannia clavigera (strain kw1407 / UAMH 11150)</name>
    <name type="common">Blue stain fungus</name>
    <name type="synonym">Graphiocladiella clavigera</name>
    <dbReference type="NCBI Taxonomy" id="655863"/>
    <lineage>
        <taxon>Eukaryota</taxon>
        <taxon>Fungi</taxon>
        <taxon>Dikarya</taxon>
        <taxon>Ascomycota</taxon>
        <taxon>Pezizomycotina</taxon>
        <taxon>Sordariomycetes</taxon>
        <taxon>Sordariomycetidae</taxon>
        <taxon>Ophiostomatales</taxon>
        <taxon>Ophiostomataceae</taxon>
        <taxon>Leptographium</taxon>
    </lineage>
</organism>
<dbReference type="SUPFAM" id="SSF51445">
    <property type="entry name" value="(Trans)glycosidases"/>
    <property type="match status" value="1"/>
</dbReference>
<gene>
    <name evidence="5" type="ORF">CMQ_1840</name>
</gene>
<dbReference type="eggNOG" id="ENOG502QPVE">
    <property type="taxonomic scope" value="Eukaryota"/>
</dbReference>
<protein>
    <submittedName>
        <fullName evidence="5">Raffinose synthase protein</fullName>
    </submittedName>
</protein>
<evidence type="ECO:0000313" key="6">
    <source>
        <dbReference type="Proteomes" id="UP000007796"/>
    </source>
</evidence>
<dbReference type="InterPro" id="IPR013785">
    <property type="entry name" value="Aldolase_TIM"/>
</dbReference>
<dbReference type="InterPro" id="IPR008811">
    <property type="entry name" value="Glycosyl_hydrolases_36"/>
</dbReference>
<evidence type="ECO:0000256" key="4">
    <source>
        <dbReference type="ARBA" id="ARBA00049426"/>
    </source>
</evidence>
<dbReference type="GO" id="GO:0047274">
    <property type="term" value="F:galactinol-sucrose galactosyltransferase activity"/>
    <property type="evidence" value="ECO:0007669"/>
    <property type="project" value="UniProtKB-EC"/>
</dbReference>
<dbReference type="GO" id="GO:0004557">
    <property type="term" value="F:alpha-galactosidase activity"/>
    <property type="evidence" value="ECO:0007669"/>
    <property type="project" value="UniProtKB-EC"/>
</dbReference>
<dbReference type="GeneID" id="25974763"/>
<dbReference type="RefSeq" id="XP_014170241.1">
    <property type="nucleotide sequence ID" value="XM_014314766.1"/>
</dbReference>
<name>F0XMZ4_GROCL</name>
<reference evidence="5 6" key="1">
    <citation type="journal article" date="2011" name="Proc. Natl. Acad. Sci. U.S.A.">
        <title>Genome and transcriptome analyses of the mountain pine beetle-fungal symbiont Grosmannia clavigera, a lodgepole pine pathogen.</title>
        <authorList>
            <person name="DiGuistini S."/>
            <person name="Wang Y."/>
            <person name="Liao N.Y."/>
            <person name="Taylor G."/>
            <person name="Tanguay P."/>
            <person name="Feau N."/>
            <person name="Henrissat B."/>
            <person name="Chan S.K."/>
            <person name="Hesse-Orce U."/>
            <person name="Alamouti S.M."/>
            <person name="Tsui C.K.M."/>
            <person name="Docking R.T."/>
            <person name="Levasseur A."/>
            <person name="Haridas S."/>
            <person name="Robertson G."/>
            <person name="Birol I."/>
            <person name="Holt R.A."/>
            <person name="Marra M.A."/>
            <person name="Hamelin R.C."/>
            <person name="Hirst M."/>
            <person name="Jones S.J.M."/>
            <person name="Bohlmann J."/>
            <person name="Breuil C."/>
        </authorList>
    </citation>
    <scope>NUCLEOTIDE SEQUENCE [LARGE SCALE GENOMIC DNA]</scope>
    <source>
        <strain evidence="6">kw1407 / UAMH 11150</strain>
    </source>
</reference>
<dbReference type="HOGENOM" id="CLU_006630_0_0_1"/>
<comment type="catalytic activity">
    <reaction evidence="4">
        <text>alpha-D-galactosyl-(1-&gt;3)-1D-myo-inositol + sucrose = raffinose + myo-inositol</text>
        <dbReference type="Rhea" id="RHEA:20161"/>
        <dbReference type="ChEBI" id="CHEBI:16634"/>
        <dbReference type="ChEBI" id="CHEBI:17268"/>
        <dbReference type="ChEBI" id="CHEBI:17505"/>
        <dbReference type="ChEBI" id="CHEBI:17992"/>
        <dbReference type="EC" id="2.4.1.82"/>
    </reaction>
</comment>
<accession>F0XMZ4</accession>
<proteinExistence type="inferred from homology"/>
<dbReference type="EMBL" id="GL629795">
    <property type="protein sequence ID" value="EFX00759.1"/>
    <property type="molecule type" value="Genomic_DNA"/>
</dbReference>
<dbReference type="PANTHER" id="PTHR31268">
    <property type="match status" value="1"/>
</dbReference>
<dbReference type="Pfam" id="PF05691">
    <property type="entry name" value="Raffinose_syn"/>
    <property type="match status" value="1"/>
</dbReference>
<keyword evidence="6" id="KW-1185">Reference proteome</keyword>
<evidence type="ECO:0000313" key="5">
    <source>
        <dbReference type="EMBL" id="EFX00759.1"/>
    </source>
</evidence>
<evidence type="ECO:0000256" key="2">
    <source>
        <dbReference type="ARBA" id="ARBA00007240"/>
    </source>
</evidence>
<evidence type="ECO:0000256" key="1">
    <source>
        <dbReference type="ARBA" id="ARBA00001255"/>
    </source>
</evidence>
<dbReference type="OrthoDB" id="4664297at2759"/>
<dbReference type="Gene3D" id="3.20.20.70">
    <property type="entry name" value="Aldolase class I"/>
    <property type="match status" value="1"/>
</dbReference>
<evidence type="ECO:0000256" key="3">
    <source>
        <dbReference type="ARBA" id="ARBA00023277"/>
    </source>
</evidence>
<dbReference type="AlphaFoldDB" id="F0XMZ4"/>
<dbReference type="Proteomes" id="UP000007796">
    <property type="component" value="Unassembled WGS sequence"/>
</dbReference>
<dbReference type="PANTHER" id="PTHR31268:SF32">
    <property type="entry name" value="GALACTINOL--SUCROSE GALACTOSYLTRANSFERASE 2-RELATED"/>
    <property type="match status" value="1"/>
</dbReference>
<sequence>MGDGEYSFAAEFTASLPKKAIRVGKKRGSTAGGGAQAAVMGVTVSTYPPLGQVTQLASGDSVGFYAMLETKRVSGDDRASAWEVAVWHSTSSGADEGEADREGEWAATELSAVDADDETKPRSWLWLQDEDETTVRHCYGGTLNVGLGPAWFTVRFRRRATAGSEASVWRWVNEEQETEDGTLVIRRKSGRPAEADLSNLIHGLNPAFSVTSPRSQVAGTTLWSLETTVAGATDTDESGYTDTTIGTPWGDDLLRWLALVRVWTPWLAPSHGRTRLQLDRDAVLCACLSQTGQHLVLLAVSGRRGLLSVLRTDEAGHLVLHVRSDSLVAEQATLLVAVADDVERANAAVMYHARGLIGWEAKEEMTSQGDDQTEIPDILPQYLETWHDGLGFCTWNALGQALSEAKILAAMDALAAAGIRVGSLIIDDGWQTLGHATAVPPNHFQRGWAAFEAEPTQFPHGLAHTVHQIRARHPHVRHVAVWHALLGYWGGVAPDSELARRYATEELQRAHPPRRHLPIAGPMTVVVEADVRRLYDDFYRFLAAAGIDGVKTDAQFMTDTWLSARARRRLAPAYEAAWTVAGLRHLQARAVSCMSQTPPLLFRTQLPVGRPALAVRNSDDFFPDVPDSHPWHVWTNAHNSLLSQHLNVLPDWDMFQTVHDYSAFHAAARCISGGPVYITDAPGRYDTALIDQIAAPSLAGHHVVFRPDRIGRALRPYAAFHDRALLLVAAYHGDSAGSGILALFNVADRPLAELIPLACVPGVYSTASPSSLSSPFFSPLSSPSSSNSPSSPPLHIARLHSSGRLSRPVGSDALLPVSLGVRGYDILTVYKPLAFSFADHEPPLYVANLGLVRKMAAAASVVSTSAACRQSGRRAVELTAAFKALGIVGIYVSALPTLTVADNFLVTIRGLPIPPTCVTKSASDPCLLEIDVERAWKDLQQTPDWNNELRLTVHIMLD</sequence>
<keyword evidence="3" id="KW-0119">Carbohydrate metabolism</keyword>
<dbReference type="STRING" id="655863.F0XMZ4"/>
<comment type="catalytic activity">
    <reaction evidence="1">
        <text>Hydrolysis of terminal, non-reducing alpha-D-galactose residues in alpha-D-galactosides, including galactose oligosaccharides, galactomannans and galactolipids.</text>
        <dbReference type="EC" id="3.2.1.22"/>
    </reaction>
</comment>
<dbReference type="InterPro" id="IPR017853">
    <property type="entry name" value="GH"/>
</dbReference>